<dbReference type="OrthoDB" id="881892at2"/>
<dbReference type="RefSeq" id="WP_148103435.1">
    <property type="nucleotide sequence ID" value="NZ_RWIT01000020.1"/>
</dbReference>
<sequence length="173" mass="19270">MGIGYFLLKQLAMEPLQVSLSAEELIIDSPRSGSKQVIKLDDIASFVSQEFNGSKSLRLRLHSGKKVTLGRSDTFAANDELPTLIADFQEYICGRAATNEHRHKPAIIREMSFFEKPIASVLGWIIVAGLAWFSIDLLMHGVRDGKWGALFMIYGNGLAYLGSWLAVRRNARN</sequence>
<keyword evidence="1" id="KW-0812">Transmembrane</keyword>
<name>A0A3R9NXB5_9BACT</name>
<proteinExistence type="predicted"/>
<organism evidence="2 3">
    <name type="scientific">Hymenobacter rigui</name>
    <dbReference type="NCBI Taxonomy" id="334424"/>
    <lineage>
        <taxon>Bacteria</taxon>
        <taxon>Pseudomonadati</taxon>
        <taxon>Bacteroidota</taxon>
        <taxon>Cytophagia</taxon>
        <taxon>Cytophagales</taxon>
        <taxon>Hymenobacteraceae</taxon>
        <taxon>Hymenobacter</taxon>
    </lineage>
</organism>
<keyword evidence="1" id="KW-1133">Transmembrane helix</keyword>
<evidence type="ECO:0000256" key="1">
    <source>
        <dbReference type="SAM" id="Phobius"/>
    </source>
</evidence>
<reference evidence="2 3" key="1">
    <citation type="submission" date="2018-12" db="EMBL/GenBank/DDBJ databases">
        <authorList>
            <person name="Feng G."/>
            <person name="Zhu H."/>
        </authorList>
    </citation>
    <scope>NUCLEOTIDE SEQUENCE [LARGE SCALE GENOMIC DNA]</scope>
    <source>
        <strain evidence="2 3">KCTC 12533</strain>
    </source>
</reference>
<dbReference type="AlphaFoldDB" id="A0A3R9NXB5"/>
<feature type="transmembrane region" description="Helical" evidence="1">
    <location>
        <begin position="147"/>
        <end position="167"/>
    </location>
</feature>
<dbReference type="EMBL" id="RWIT01000020">
    <property type="protein sequence ID" value="RSK43908.1"/>
    <property type="molecule type" value="Genomic_DNA"/>
</dbReference>
<comment type="caution">
    <text evidence="2">The sequence shown here is derived from an EMBL/GenBank/DDBJ whole genome shotgun (WGS) entry which is preliminary data.</text>
</comment>
<dbReference type="Proteomes" id="UP000273500">
    <property type="component" value="Unassembled WGS sequence"/>
</dbReference>
<evidence type="ECO:0000313" key="3">
    <source>
        <dbReference type="Proteomes" id="UP000273500"/>
    </source>
</evidence>
<keyword evidence="1" id="KW-0472">Membrane</keyword>
<gene>
    <name evidence="2" type="ORF">EI291_20750</name>
</gene>
<protein>
    <submittedName>
        <fullName evidence="2">Uncharacterized protein</fullName>
    </submittedName>
</protein>
<accession>A0A3R9NXB5</accession>
<keyword evidence="3" id="KW-1185">Reference proteome</keyword>
<feature type="transmembrane region" description="Helical" evidence="1">
    <location>
        <begin position="118"/>
        <end position="135"/>
    </location>
</feature>
<evidence type="ECO:0000313" key="2">
    <source>
        <dbReference type="EMBL" id="RSK43908.1"/>
    </source>
</evidence>